<feature type="compositionally biased region" description="Acidic residues" evidence="9">
    <location>
        <begin position="211"/>
        <end position="227"/>
    </location>
</feature>
<feature type="compositionally biased region" description="Basic and acidic residues" evidence="9">
    <location>
        <begin position="149"/>
        <end position="160"/>
    </location>
</feature>
<dbReference type="InterPro" id="IPR019310">
    <property type="entry name" value="Efg1"/>
</dbReference>
<keyword evidence="7" id="KW-0175">Coiled coil</keyword>
<comment type="function">
    <text evidence="1">Involved in rRNA processing.</text>
</comment>
<evidence type="ECO:0000313" key="11">
    <source>
        <dbReference type="Proteomes" id="UP000008383"/>
    </source>
</evidence>
<dbReference type="OrthoDB" id="47732at2759"/>
<comment type="caution">
    <text evidence="10">The sequence shown here is derived from an EMBL/GenBank/DDBJ whole genome shotgun (WGS) entry which is preliminary data.</text>
</comment>
<evidence type="ECO:0000256" key="2">
    <source>
        <dbReference type="ARBA" id="ARBA00004604"/>
    </source>
</evidence>
<dbReference type="HOGENOM" id="CLU_066912_0_0_1"/>
<evidence type="ECO:0000256" key="6">
    <source>
        <dbReference type="ARBA" id="ARBA00022552"/>
    </source>
</evidence>
<evidence type="ECO:0000313" key="10">
    <source>
        <dbReference type="EMBL" id="EFE38583.1"/>
    </source>
</evidence>
<sequence>MSSTSSKRSRSEEPHEKYKKARYTYQQNAHGSKHHKRNTRNNAAGSSGPSVNDLKSKIRATKRLLEHSKTLPADVRIEKERALKGYQRDLEKVEENRARNAMISKYHFARFLAFANYPLIIERKTATQNLKKLRRMKEKLENSEENDDNEKNSTTKSRADQLAELEKQIYSTEVDINYAKYSPLTEKYISLFPSDKSKDKEGRKKNKKDGDDGEEQEGEGEDGEEENQEKSALGQKLAPIRYASSERPPLWYAVEQSMKDGTLELLREGKLGITVTGERKGANGGIKEGDMASRQSKAKGSYSTMSTKEIQGGVSLRGENQRMDKARDDEDDESDGGFFEK</sequence>
<dbReference type="RefSeq" id="XP_003019228.1">
    <property type="nucleotide sequence ID" value="XM_003019182.1"/>
</dbReference>
<feature type="compositionally biased region" description="Polar residues" evidence="9">
    <location>
        <begin position="40"/>
        <end position="50"/>
    </location>
</feature>
<dbReference type="InterPro" id="IPR050786">
    <property type="entry name" value="EFG1_rRNA-proc"/>
</dbReference>
<evidence type="ECO:0000256" key="5">
    <source>
        <dbReference type="ARBA" id="ARBA00019827"/>
    </source>
</evidence>
<feature type="region of interest" description="Disordered" evidence="9">
    <location>
        <begin position="1"/>
        <end position="55"/>
    </location>
</feature>
<keyword evidence="11" id="KW-1185">Reference proteome</keyword>
<keyword evidence="6" id="KW-0698">rRNA processing</keyword>
<feature type="region of interest" description="Disordered" evidence="9">
    <location>
        <begin position="194"/>
        <end position="249"/>
    </location>
</feature>
<feature type="region of interest" description="Disordered" evidence="9">
    <location>
        <begin position="138"/>
        <end position="160"/>
    </location>
</feature>
<evidence type="ECO:0000256" key="8">
    <source>
        <dbReference type="ARBA" id="ARBA00023242"/>
    </source>
</evidence>
<gene>
    <name evidence="10" type="ORF">TRV_06740</name>
</gene>
<reference evidence="11" key="1">
    <citation type="journal article" date="2011" name="Genome Biol.">
        <title>Comparative and functional genomics provide insights into the pathogenicity of dermatophytic fungi.</title>
        <authorList>
            <person name="Burmester A."/>
            <person name="Shelest E."/>
            <person name="Gloeckner G."/>
            <person name="Heddergott C."/>
            <person name="Schindler S."/>
            <person name="Staib P."/>
            <person name="Heidel A."/>
            <person name="Felder M."/>
            <person name="Petzold A."/>
            <person name="Szafranski K."/>
            <person name="Feuermann M."/>
            <person name="Pedruzzi I."/>
            <person name="Priebe S."/>
            <person name="Groth M."/>
            <person name="Winkler R."/>
            <person name="Li W."/>
            <person name="Kniemeyer O."/>
            <person name="Schroeckh V."/>
            <person name="Hertweck C."/>
            <person name="Hube B."/>
            <person name="White T.C."/>
            <person name="Platzer M."/>
            <person name="Guthke R."/>
            <person name="Heitman J."/>
            <person name="Woestemeyer J."/>
            <person name="Zipfel P.F."/>
            <person name="Monod M."/>
            <person name="Brakhage A.A."/>
        </authorList>
    </citation>
    <scope>NUCLEOTIDE SEQUENCE [LARGE SCALE GENOMIC DNA]</scope>
    <source>
        <strain evidence="11">HKI 0517</strain>
    </source>
</reference>
<feature type="compositionally biased region" description="Basic and acidic residues" evidence="9">
    <location>
        <begin position="277"/>
        <end position="291"/>
    </location>
</feature>
<dbReference type="EMBL" id="ACYE01000387">
    <property type="protein sequence ID" value="EFE38583.1"/>
    <property type="molecule type" value="Genomic_DNA"/>
</dbReference>
<keyword evidence="8" id="KW-0539">Nucleus</keyword>
<protein>
    <recommendedName>
        <fullName evidence="4">rRNA-processing protein EFG1</fullName>
    </recommendedName>
    <alternativeName>
        <fullName evidence="5">rRNA-processing protein efg1</fullName>
    </alternativeName>
</protein>
<evidence type="ECO:0000256" key="7">
    <source>
        <dbReference type="ARBA" id="ARBA00023054"/>
    </source>
</evidence>
<evidence type="ECO:0000256" key="4">
    <source>
        <dbReference type="ARBA" id="ARBA00018689"/>
    </source>
</evidence>
<feature type="compositionally biased region" description="Basic and acidic residues" evidence="9">
    <location>
        <begin position="319"/>
        <end position="328"/>
    </location>
</feature>
<evidence type="ECO:0000256" key="1">
    <source>
        <dbReference type="ARBA" id="ARBA00002773"/>
    </source>
</evidence>
<dbReference type="GO" id="GO:0000462">
    <property type="term" value="P:maturation of SSU-rRNA from tricistronic rRNA transcript (SSU-rRNA, 5.8S rRNA, LSU-rRNA)"/>
    <property type="evidence" value="ECO:0007669"/>
    <property type="project" value="TreeGrafter"/>
</dbReference>
<dbReference type="GO" id="GO:0005730">
    <property type="term" value="C:nucleolus"/>
    <property type="evidence" value="ECO:0007669"/>
    <property type="project" value="UniProtKB-SubCell"/>
</dbReference>
<dbReference type="GeneID" id="9577225"/>
<dbReference type="Proteomes" id="UP000008383">
    <property type="component" value="Unassembled WGS sequence"/>
</dbReference>
<dbReference type="PANTHER" id="PTHR33911:SF1">
    <property type="entry name" value="RRNA-PROCESSING PROTEIN EFG1"/>
    <property type="match status" value="1"/>
</dbReference>
<dbReference type="AlphaFoldDB" id="D4DHT3"/>
<organism evidence="10 11">
    <name type="scientific">Trichophyton verrucosum (strain HKI 0517)</name>
    <dbReference type="NCBI Taxonomy" id="663202"/>
    <lineage>
        <taxon>Eukaryota</taxon>
        <taxon>Fungi</taxon>
        <taxon>Dikarya</taxon>
        <taxon>Ascomycota</taxon>
        <taxon>Pezizomycotina</taxon>
        <taxon>Eurotiomycetes</taxon>
        <taxon>Eurotiomycetidae</taxon>
        <taxon>Onygenales</taxon>
        <taxon>Arthrodermataceae</taxon>
        <taxon>Trichophyton</taxon>
    </lineage>
</organism>
<evidence type="ECO:0000256" key="3">
    <source>
        <dbReference type="ARBA" id="ARBA00006916"/>
    </source>
</evidence>
<dbReference type="GO" id="GO:0030688">
    <property type="term" value="C:preribosome, small subunit precursor"/>
    <property type="evidence" value="ECO:0007669"/>
    <property type="project" value="TreeGrafter"/>
</dbReference>
<dbReference type="Pfam" id="PF10153">
    <property type="entry name" value="Efg1"/>
    <property type="match status" value="1"/>
</dbReference>
<dbReference type="KEGG" id="tve:TRV_06740"/>
<comment type="similarity">
    <text evidence="3">Belongs to the EFG1 family.</text>
</comment>
<accession>D4DHT3</accession>
<comment type="subcellular location">
    <subcellularLocation>
        <location evidence="2">Nucleus</location>
        <location evidence="2">Nucleolus</location>
    </subcellularLocation>
</comment>
<dbReference type="PANTHER" id="PTHR33911">
    <property type="entry name" value="RRNA-PROCESSING PROTEIN EFG1"/>
    <property type="match status" value="1"/>
</dbReference>
<evidence type="ECO:0000256" key="9">
    <source>
        <dbReference type="SAM" id="MobiDB-lite"/>
    </source>
</evidence>
<name>D4DHT3_TRIVH</name>
<proteinExistence type="inferred from homology"/>
<feature type="region of interest" description="Disordered" evidence="9">
    <location>
        <begin position="269"/>
        <end position="341"/>
    </location>
</feature>